<evidence type="ECO:0000256" key="1">
    <source>
        <dbReference type="ARBA" id="ARBA00008467"/>
    </source>
</evidence>
<feature type="domain" description="Ketosynthase family 3 (KS3)" evidence="4">
    <location>
        <begin position="2"/>
        <end position="376"/>
    </location>
</feature>
<dbReference type="SUPFAM" id="SSF53901">
    <property type="entry name" value="Thiolase-like"/>
    <property type="match status" value="2"/>
</dbReference>
<dbReference type="InterPro" id="IPR016039">
    <property type="entry name" value="Thiolase-like"/>
</dbReference>
<evidence type="ECO:0000256" key="3">
    <source>
        <dbReference type="RuleBase" id="RU003694"/>
    </source>
</evidence>
<dbReference type="InterPro" id="IPR000794">
    <property type="entry name" value="Beta-ketoacyl_synthase"/>
</dbReference>
<dbReference type="GO" id="GO:0006633">
    <property type="term" value="P:fatty acid biosynthetic process"/>
    <property type="evidence" value="ECO:0007669"/>
    <property type="project" value="TreeGrafter"/>
</dbReference>
<dbReference type="InterPro" id="IPR020841">
    <property type="entry name" value="PKS_Beta-ketoAc_synthase_dom"/>
</dbReference>
<protein>
    <recommendedName>
        <fullName evidence="4">Ketosynthase family 3 (KS3) domain-containing protein</fullName>
    </recommendedName>
</protein>
<dbReference type="GO" id="GO:0004315">
    <property type="term" value="F:3-oxoacyl-[acyl-carrier-protein] synthase activity"/>
    <property type="evidence" value="ECO:0007669"/>
    <property type="project" value="TreeGrafter"/>
</dbReference>
<dbReference type="AlphaFoldDB" id="A0A136PZX8"/>
<dbReference type="Pfam" id="PF00109">
    <property type="entry name" value="ketoacyl-synt"/>
    <property type="match status" value="1"/>
</dbReference>
<name>A0A136PZX8_9ACTN</name>
<organism evidence="5 6">
    <name type="scientific">Micromonospora rosaria</name>
    <dbReference type="NCBI Taxonomy" id="47874"/>
    <lineage>
        <taxon>Bacteria</taxon>
        <taxon>Bacillati</taxon>
        <taxon>Actinomycetota</taxon>
        <taxon>Actinomycetes</taxon>
        <taxon>Micromonosporales</taxon>
        <taxon>Micromonosporaceae</taxon>
        <taxon>Micromonospora</taxon>
    </lineage>
</organism>
<accession>A0A136PZX8</accession>
<keyword evidence="6" id="KW-1185">Reference proteome</keyword>
<dbReference type="Pfam" id="PF02801">
    <property type="entry name" value="Ketoacyl-synt_C"/>
    <property type="match status" value="1"/>
</dbReference>
<evidence type="ECO:0000313" key="5">
    <source>
        <dbReference type="EMBL" id="KXK63963.1"/>
    </source>
</evidence>
<comment type="caution">
    <text evidence="5">The sequence shown here is derived from an EMBL/GenBank/DDBJ whole genome shotgun (WGS) entry which is preliminary data.</text>
</comment>
<evidence type="ECO:0000313" key="6">
    <source>
        <dbReference type="Proteomes" id="UP000070620"/>
    </source>
</evidence>
<dbReference type="SMART" id="SM00825">
    <property type="entry name" value="PKS_KS"/>
    <property type="match status" value="1"/>
</dbReference>
<dbReference type="InterPro" id="IPR014030">
    <property type="entry name" value="Ketoacyl_synth_N"/>
</dbReference>
<dbReference type="Proteomes" id="UP000070620">
    <property type="component" value="Unassembled WGS sequence"/>
</dbReference>
<keyword evidence="2 3" id="KW-0808">Transferase</keyword>
<reference evidence="5 6" key="1">
    <citation type="submission" date="2016-01" db="EMBL/GenBank/DDBJ databases">
        <title>Whole genome sequence and analysis of Micromonospora rosaria DSM 803, which can produce antibacterial substance rosamicin.</title>
        <authorList>
            <person name="Yang H."/>
            <person name="He X."/>
            <person name="Zhu D."/>
        </authorList>
    </citation>
    <scope>NUCLEOTIDE SEQUENCE [LARGE SCALE GENOMIC DNA]</scope>
    <source>
        <strain evidence="5 6">DSM 803</strain>
    </source>
</reference>
<comment type="similarity">
    <text evidence="1 3">Belongs to the thiolase-like superfamily. Beta-ketoacyl-ACP synthases family.</text>
</comment>
<evidence type="ECO:0000256" key="2">
    <source>
        <dbReference type="ARBA" id="ARBA00022679"/>
    </source>
</evidence>
<dbReference type="RefSeq" id="WP_067359276.1">
    <property type="nucleotide sequence ID" value="NZ_JBIUBN010000012.1"/>
</dbReference>
<dbReference type="PROSITE" id="PS52004">
    <property type="entry name" value="KS3_2"/>
    <property type="match status" value="1"/>
</dbReference>
<proteinExistence type="inferred from homology"/>
<dbReference type="Gene3D" id="3.40.47.10">
    <property type="match status" value="2"/>
</dbReference>
<sequence>MTGEVAIAGLGLVTAFGAGASRYWRELCAGRSALRPATRPGYGVVGQVPGDDPGVPAADPDEPRKLRYAETALREALAGAGLSAVPPDAVVVVASQAPPAPERADRPAGMREFTGPDLTARLPPSVPVWYVSHACASAAFGLLLARDLVRSGHTGTAVVVGAHVLNEYEYRSMEVVKALSPEPARPFDPARAGISLGEGGGAVVLQPATGAAGEIVVVGGATRVAGALPAAAATADLAGCMRAALADADAVPPAGAGEPARPDYVHAHATGTAQGDDVELDALGEVLADLGLADVPVSSHKGAVGHLLHSSFFPALVAASAALRTGTAPPTVGLRRSRRAGPSWLPATTAPLAGRRLAMVNSFGFGGSTASVLLRHRTRGV</sequence>
<evidence type="ECO:0000259" key="4">
    <source>
        <dbReference type="PROSITE" id="PS52004"/>
    </source>
</evidence>
<dbReference type="PANTHER" id="PTHR11712:SF336">
    <property type="entry name" value="3-OXOACYL-[ACYL-CARRIER-PROTEIN] SYNTHASE, MITOCHONDRIAL"/>
    <property type="match status" value="1"/>
</dbReference>
<dbReference type="OrthoDB" id="2680037at2"/>
<dbReference type="EMBL" id="LRQV01000001">
    <property type="protein sequence ID" value="KXK63963.1"/>
    <property type="molecule type" value="Genomic_DNA"/>
</dbReference>
<gene>
    <name evidence="5" type="ORF">AWW66_00520</name>
</gene>
<dbReference type="PANTHER" id="PTHR11712">
    <property type="entry name" value="POLYKETIDE SYNTHASE-RELATED"/>
    <property type="match status" value="1"/>
</dbReference>
<dbReference type="InterPro" id="IPR014031">
    <property type="entry name" value="Ketoacyl_synth_C"/>
</dbReference>